<accession>A0ABW6ATT2</accession>
<dbReference type="CDD" id="cd02933">
    <property type="entry name" value="OYE_like_FMN"/>
    <property type="match status" value="1"/>
</dbReference>
<evidence type="ECO:0000259" key="1">
    <source>
        <dbReference type="Pfam" id="PF00724"/>
    </source>
</evidence>
<sequence>MLHSLNETDLFYPVTLGSLHLANRIAMAPLTRSRVGENGVPTVLHATYYAQRASAGLLISEATNISPQARGYGFTPGIWSEDQVVGWQQVTDAVHAAGGKIVCQLWHVGRFSHVSLLPGGQAPVAPSAVRAQGETFTATGFEEVSMPRALHTDEIPGLLGEYRLAARAAKRAGFDGVEVHSANSYLLDQFIRDSVNQRVDQYGGSVENRTRLTLEVVAAVVEEWQDSGRVGIRLSPTTPDAGNTPPDSDVMGTYGYLIQALNTFNLAYLHMVEGKTGGSRELPAGIDLGVLRRQFAGPYIANNGYTLEMAL</sequence>
<dbReference type="Gene3D" id="3.20.20.70">
    <property type="entry name" value="Aldolase class I"/>
    <property type="match status" value="1"/>
</dbReference>
<evidence type="ECO:0000313" key="2">
    <source>
        <dbReference type="EMBL" id="MFD2937459.1"/>
    </source>
</evidence>
<dbReference type="Pfam" id="PF00724">
    <property type="entry name" value="Oxidored_FMN"/>
    <property type="match status" value="1"/>
</dbReference>
<dbReference type="InterPro" id="IPR001155">
    <property type="entry name" value="OxRdtase_FMN_N"/>
</dbReference>
<name>A0ABW6ATT2_9BACT</name>
<dbReference type="PANTHER" id="PTHR22893">
    <property type="entry name" value="NADH OXIDOREDUCTASE-RELATED"/>
    <property type="match status" value="1"/>
</dbReference>
<keyword evidence="3" id="KW-1185">Reference proteome</keyword>
<organism evidence="2 3">
    <name type="scientific">Spirosoma flavum</name>
    <dbReference type="NCBI Taxonomy" id="2048557"/>
    <lineage>
        <taxon>Bacteria</taxon>
        <taxon>Pseudomonadati</taxon>
        <taxon>Bacteroidota</taxon>
        <taxon>Cytophagia</taxon>
        <taxon>Cytophagales</taxon>
        <taxon>Cytophagaceae</taxon>
        <taxon>Spirosoma</taxon>
    </lineage>
</organism>
<dbReference type="RefSeq" id="WP_381507540.1">
    <property type="nucleotide sequence ID" value="NZ_JBHUOM010000028.1"/>
</dbReference>
<gene>
    <name evidence="2" type="ORF">ACFS25_27045</name>
</gene>
<comment type="caution">
    <text evidence="2">The sequence shown here is derived from an EMBL/GenBank/DDBJ whole genome shotgun (WGS) entry which is preliminary data.</text>
</comment>
<dbReference type="EMBL" id="JBHUOM010000028">
    <property type="protein sequence ID" value="MFD2937459.1"/>
    <property type="molecule type" value="Genomic_DNA"/>
</dbReference>
<feature type="domain" description="NADH:flavin oxidoreductase/NADH oxidase N-terminal" evidence="1">
    <location>
        <begin position="9"/>
        <end position="307"/>
    </location>
</feature>
<dbReference type="SUPFAM" id="SSF51395">
    <property type="entry name" value="FMN-linked oxidoreductases"/>
    <property type="match status" value="1"/>
</dbReference>
<reference evidence="3" key="1">
    <citation type="journal article" date="2019" name="Int. J. Syst. Evol. Microbiol.">
        <title>The Global Catalogue of Microorganisms (GCM) 10K type strain sequencing project: providing services to taxonomists for standard genome sequencing and annotation.</title>
        <authorList>
            <consortium name="The Broad Institute Genomics Platform"/>
            <consortium name="The Broad Institute Genome Sequencing Center for Infectious Disease"/>
            <person name="Wu L."/>
            <person name="Ma J."/>
        </authorList>
    </citation>
    <scope>NUCLEOTIDE SEQUENCE [LARGE SCALE GENOMIC DNA]</scope>
    <source>
        <strain evidence="3">KCTC 52490</strain>
    </source>
</reference>
<dbReference type="PANTHER" id="PTHR22893:SF91">
    <property type="entry name" value="NADPH DEHYDROGENASE 2-RELATED"/>
    <property type="match status" value="1"/>
</dbReference>
<proteinExistence type="predicted"/>
<evidence type="ECO:0000313" key="3">
    <source>
        <dbReference type="Proteomes" id="UP001597512"/>
    </source>
</evidence>
<dbReference type="Proteomes" id="UP001597512">
    <property type="component" value="Unassembled WGS sequence"/>
</dbReference>
<protein>
    <submittedName>
        <fullName evidence="2">Alkene reductase</fullName>
    </submittedName>
</protein>
<dbReference type="InterPro" id="IPR045247">
    <property type="entry name" value="Oye-like"/>
</dbReference>
<dbReference type="InterPro" id="IPR013785">
    <property type="entry name" value="Aldolase_TIM"/>
</dbReference>